<comment type="caution">
    <text evidence="2">The sequence shown here is derived from an EMBL/GenBank/DDBJ whole genome shotgun (WGS) entry which is preliminary data.</text>
</comment>
<dbReference type="EMBL" id="JBHSLD010000009">
    <property type="protein sequence ID" value="MFC5381523.1"/>
    <property type="molecule type" value="Genomic_DNA"/>
</dbReference>
<name>A0ABW0GNG9_9MICO</name>
<evidence type="ECO:0008006" key="4">
    <source>
        <dbReference type="Google" id="ProtNLM"/>
    </source>
</evidence>
<keyword evidence="3" id="KW-1185">Reference proteome</keyword>
<reference evidence="3" key="1">
    <citation type="journal article" date="2019" name="Int. J. Syst. Evol. Microbiol.">
        <title>The Global Catalogue of Microorganisms (GCM) 10K type strain sequencing project: providing services to taxonomists for standard genome sequencing and annotation.</title>
        <authorList>
            <consortium name="The Broad Institute Genomics Platform"/>
            <consortium name="The Broad Institute Genome Sequencing Center for Infectious Disease"/>
            <person name="Wu L."/>
            <person name="Ma J."/>
        </authorList>
    </citation>
    <scope>NUCLEOTIDE SEQUENCE [LARGE SCALE GENOMIC DNA]</scope>
    <source>
        <strain evidence="3">CCUG 43114</strain>
    </source>
</reference>
<evidence type="ECO:0000256" key="1">
    <source>
        <dbReference type="SAM" id="MobiDB-lite"/>
    </source>
</evidence>
<organism evidence="2 3">
    <name type="scientific">Aquipuribacter nitratireducens</name>
    <dbReference type="NCBI Taxonomy" id="650104"/>
    <lineage>
        <taxon>Bacteria</taxon>
        <taxon>Bacillati</taxon>
        <taxon>Actinomycetota</taxon>
        <taxon>Actinomycetes</taxon>
        <taxon>Micrococcales</taxon>
        <taxon>Intrasporangiaceae</taxon>
        <taxon>Aquipuribacter</taxon>
    </lineage>
</organism>
<protein>
    <recommendedName>
        <fullName evidence="4">Flagellar biosynthesis protein FlhF</fullName>
    </recommendedName>
</protein>
<dbReference type="Proteomes" id="UP001596122">
    <property type="component" value="Unassembled WGS sequence"/>
</dbReference>
<accession>A0ABW0GNG9</accession>
<feature type="region of interest" description="Disordered" evidence="1">
    <location>
        <begin position="183"/>
        <end position="238"/>
    </location>
</feature>
<sequence>MPRQLRLEGPALEPLLEQARREHGADVAVVDAQRVRTGGIGGFFAREHYEVTVSVADPVARPVVGPVAGPVDGPVDGPVADPVARPVVGPVAGAVDGSIGALLAAADGGDVASVAGPAPAPVPAPRPPARPLSTESPAFDDVLAALRADLLGVPEDAVTALPVTAAALAGARTWAPTAVLDVEGGAAPDTEPAPTTAPVSEPASGPVGSTTPSGVVLEPRRQVPAQPVPPAADDRQVGQEIDRKIDREIDREIGRRIDEEIDPVAHLAALAVAVGAPSRLARLAAEDVVASGCTTAHLRLPLLAAALGSRLAADTVPLSAAAGELVVVTGPAAHVVTTAAAVAARLGRARTARWDDSTTGSRARRRTGVATPADLPTEAVADVHEVAGLRERARAAGAALVLHVVDADAGLLDVLAPDLVVAVVDASRAVRPAEREPLAPTTAVVPDVVALVGAATAIAPATPRPAPLTLLDDRHATEGAWTGVLLDALRWVDGT</sequence>
<gene>
    <name evidence="2" type="ORF">ACFPJ6_12030</name>
</gene>
<feature type="compositionally biased region" description="Low complexity" evidence="1">
    <location>
        <begin position="186"/>
        <end position="198"/>
    </location>
</feature>
<evidence type="ECO:0000313" key="2">
    <source>
        <dbReference type="EMBL" id="MFC5381523.1"/>
    </source>
</evidence>
<evidence type="ECO:0000313" key="3">
    <source>
        <dbReference type="Proteomes" id="UP001596122"/>
    </source>
</evidence>
<proteinExistence type="predicted"/>
<dbReference type="RefSeq" id="WP_340269415.1">
    <property type="nucleotide sequence ID" value="NZ_JBBEOG010000004.1"/>
</dbReference>